<evidence type="ECO:0000313" key="2">
    <source>
        <dbReference type="Proteomes" id="UP000789375"/>
    </source>
</evidence>
<dbReference type="EMBL" id="CAJVPP010013882">
    <property type="protein sequence ID" value="CAG8722297.1"/>
    <property type="molecule type" value="Genomic_DNA"/>
</dbReference>
<proteinExistence type="predicted"/>
<organism evidence="1 2">
    <name type="scientific">Funneliformis mosseae</name>
    <name type="common">Endomycorrhizal fungus</name>
    <name type="synonym">Glomus mosseae</name>
    <dbReference type="NCBI Taxonomy" id="27381"/>
    <lineage>
        <taxon>Eukaryota</taxon>
        <taxon>Fungi</taxon>
        <taxon>Fungi incertae sedis</taxon>
        <taxon>Mucoromycota</taxon>
        <taxon>Glomeromycotina</taxon>
        <taxon>Glomeromycetes</taxon>
        <taxon>Glomerales</taxon>
        <taxon>Glomeraceae</taxon>
        <taxon>Funneliformis</taxon>
    </lineage>
</organism>
<accession>A0A9N9I738</accession>
<dbReference type="Gene3D" id="3.40.50.720">
    <property type="entry name" value="NAD(P)-binding Rossmann-like Domain"/>
    <property type="match status" value="1"/>
</dbReference>
<name>A0A9N9I738_FUNMO</name>
<keyword evidence="2" id="KW-1185">Reference proteome</keyword>
<evidence type="ECO:0000313" key="1">
    <source>
        <dbReference type="EMBL" id="CAG8722297.1"/>
    </source>
</evidence>
<reference evidence="1" key="1">
    <citation type="submission" date="2021-06" db="EMBL/GenBank/DDBJ databases">
        <authorList>
            <person name="Kallberg Y."/>
            <person name="Tangrot J."/>
            <person name="Rosling A."/>
        </authorList>
    </citation>
    <scope>NUCLEOTIDE SEQUENCE</scope>
    <source>
        <strain evidence="1">87-6 pot B 2015</strain>
    </source>
</reference>
<feature type="non-terminal residue" evidence="1">
    <location>
        <position position="1"/>
    </location>
</feature>
<sequence length="60" mass="6741">KEIYVNSIHPGFVETKLLREPISSYGFITKVLRTVASTLFALSPDDEALTQLYATTRPKI</sequence>
<dbReference type="Proteomes" id="UP000789375">
    <property type="component" value="Unassembled WGS sequence"/>
</dbReference>
<dbReference type="AlphaFoldDB" id="A0A9N9I738"/>
<comment type="caution">
    <text evidence="1">The sequence shown here is derived from an EMBL/GenBank/DDBJ whole genome shotgun (WGS) entry which is preliminary data.</text>
</comment>
<feature type="non-terminal residue" evidence="1">
    <location>
        <position position="60"/>
    </location>
</feature>
<gene>
    <name evidence="1" type="ORF">FMOSSE_LOCUS15076</name>
</gene>
<protein>
    <submittedName>
        <fullName evidence="1">4496_t:CDS:1</fullName>
    </submittedName>
</protein>